<dbReference type="Proteomes" id="UP000000560">
    <property type="component" value="Chromosome II"/>
</dbReference>
<dbReference type="OMA" id="NTHIVQR"/>
<gene>
    <name evidence="2" type="ORF">ANIA_03775</name>
</gene>
<dbReference type="HOGENOM" id="CLU_906226_0_0_1"/>
<accession>C8V719</accession>
<dbReference type="OrthoDB" id="366390at2759"/>
<dbReference type="InterPro" id="IPR002110">
    <property type="entry name" value="Ankyrin_rpt"/>
</dbReference>
<proteinExistence type="predicted"/>
<protein>
    <submittedName>
        <fullName evidence="2">Uncharacterized protein</fullName>
    </submittedName>
</protein>
<dbReference type="Pfam" id="PF12796">
    <property type="entry name" value="Ank_2"/>
    <property type="match status" value="1"/>
</dbReference>
<dbReference type="Gene3D" id="1.25.40.20">
    <property type="entry name" value="Ankyrin repeat-containing domain"/>
    <property type="match status" value="1"/>
</dbReference>
<dbReference type="InterPro" id="IPR036770">
    <property type="entry name" value="Ankyrin_rpt-contain_sf"/>
</dbReference>
<dbReference type="AlphaFoldDB" id="Q5B6Q5"/>
<keyword evidence="1" id="KW-0040">ANK repeat</keyword>
<accession>Q5B6Q5</accession>
<dbReference type="PROSITE" id="PS50297">
    <property type="entry name" value="ANK_REP_REGION"/>
    <property type="match status" value="3"/>
</dbReference>
<dbReference type="PANTHER" id="PTHR22677:SF4">
    <property type="entry name" value="USHER SYNDROME TYPE-1G PROTEIN-LIKE PROTEIN"/>
    <property type="match status" value="1"/>
</dbReference>
<dbReference type="PRINTS" id="PR01415">
    <property type="entry name" value="ANKYRIN"/>
</dbReference>
<dbReference type="InParanoid" id="Q5B6Q5"/>
<feature type="repeat" description="ANK" evidence="1">
    <location>
        <begin position="215"/>
        <end position="247"/>
    </location>
</feature>
<dbReference type="GeneID" id="2873198"/>
<organism evidence="2 3">
    <name type="scientific">Emericella nidulans (strain FGSC A4 / ATCC 38163 / CBS 112.46 / NRRL 194 / M139)</name>
    <name type="common">Aspergillus nidulans</name>
    <dbReference type="NCBI Taxonomy" id="227321"/>
    <lineage>
        <taxon>Eukaryota</taxon>
        <taxon>Fungi</taxon>
        <taxon>Dikarya</taxon>
        <taxon>Ascomycota</taxon>
        <taxon>Pezizomycotina</taxon>
        <taxon>Eurotiomycetes</taxon>
        <taxon>Eurotiomycetidae</taxon>
        <taxon>Eurotiales</taxon>
        <taxon>Aspergillaceae</taxon>
        <taxon>Aspergillus</taxon>
        <taxon>Aspergillus subgen. Nidulantes</taxon>
    </lineage>
</organism>
<keyword evidence="3" id="KW-1185">Reference proteome</keyword>
<dbReference type="SUPFAM" id="SSF48403">
    <property type="entry name" value="Ankyrin repeat"/>
    <property type="match status" value="1"/>
</dbReference>
<reference evidence="3" key="2">
    <citation type="journal article" date="2009" name="Fungal Genet. Biol.">
        <title>The 2008 update of the Aspergillus nidulans genome annotation: a community effort.</title>
        <authorList>
            <person name="Wortman J.R."/>
            <person name="Gilsenan J.M."/>
            <person name="Joardar V."/>
            <person name="Deegan J."/>
            <person name="Clutterbuck J."/>
            <person name="Andersen M.R."/>
            <person name="Archer D."/>
            <person name="Bencina M."/>
            <person name="Braus G."/>
            <person name="Coutinho P."/>
            <person name="von Dohren H."/>
            <person name="Doonan J."/>
            <person name="Driessen A.J."/>
            <person name="Durek P."/>
            <person name="Espeso E."/>
            <person name="Fekete E."/>
            <person name="Flipphi M."/>
            <person name="Estrada C.G."/>
            <person name="Geysens S."/>
            <person name="Goldman G."/>
            <person name="de Groot P.W."/>
            <person name="Hansen K."/>
            <person name="Harris S.D."/>
            <person name="Heinekamp T."/>
            <person name="Helmstaedt K."/>
            <person name="Henrissat B."/>
            <person name="Hofmann G."/>
            <person name="Homan T."/>
            <person name="Horio T."/>
            <person name="Horiuchi H."/>
            <person name="James S."/>
            <person name="Jones M."/>
            <person name="Karaffa L."/>
            <person name="Karanyi Z."/>
            <person name="Kato M."/>
            <person name="Keller N."/>
            <person name="Kelly D.E."/>
            <person name="Kiel J.A."/>
            <person name="Kim J.M."/>
            <person name="van der Klei I.J."/>
            <person name="Klis F.M."/>
            <person name="Kovalchuk A."/>
            <person name="Krasevec N."/>
            <person name="Kubicek C.P."/>
            <person name="Liu B."/>
            <person name="Maccabe A."/>
            <person name="Meyer V."/>
            <person name="Mirabito P."/>
            <person name="Miskei M."/>
            <person name="Mos M."/>
            <person name="Mullins J."/>
            <person name="Nelson D.R."/>
            <person name="Nielsen J."/>
            <person name="Oakley B.R."/>
            <person name="Osmani S.A."/>
            <person name="Pakula T."/>
            <person name="Paszewski A."/>
            <person name="Paulsen I."/>
            <person name="Pilsyk S."/>
            <person name="Pocsi I."/>
            <person name="Punt P.J."/>
            <person name="Ram A.F."/>
            <person name="Ren Q."/>
            <person name="Robellet X."/>
            <person name="Robson G."/>
            <person name="Seiboth B."/>
            <person name="van Solingen P."/>
            <person name="Specht T."/>
            <person name="Sun J."/>
            <person name="Taheri-Talesh N."/>
            <person name="Takeshita N."/>
            <person name="Ussery D."/>
            <person name="vanKuyk P.A."/>
            <person name="Visser H."/>
            <person name="van de Vondervoort P.J."/>
            <person name="de Vries R.P."/>
            <person name="Walton J."/>
            <person name="Xiang X."/>
            <person name="Xiong Y."/>
            <person name="Zeng A.P."/>
            <person name="Brandt B.W."/>
            <person name="Cornell M.J."/>
            <person name="van den Hondel C.A."/>
            <person name="Visser J."/>
            <person name="Oliver S.G."/>
            <person name="Turner G."/>
        </authorList>
    </citation>
    <scope>GENOME REANNOTATION</scope>
    <source>
        <strain evidence="3">FGSC A4 / ATCC 38163 / CBS 112.46 / NRRL 194 / M139</strain>
    </source>
</reference>
<dbReference type="RefSeq" id="XP_661379.1">
    <property type="nucleotide sequence ID" value="XM_656287.1"/>
</dbReference>
<evidence type="ECO:0000313" key="3">
    <source>
        <dbReference type="Proteomes" id="UP000000560"/>
    </source>
</evidence>
<name>Q5B6Q5_EMENI</name>
<feature type="repeat" description="ANK" evidence="1">
    <location>
        <begin position="182"/>
        <end position="214"/>
    </location>
</feature>
<sequence length="307" mass="33645">MSFADASTLTLLRLPTEILLMIVKQMVPSALAASVHTSARLRALSIPVYDSLPIEQVLVSFKHVSATDDHQAMALLLPRIRRELRSDPYVGYAALVAACTSSNTHIVQRLAIDDGIPFDVGARCLEPTPLLAAMKNKNTGPLGILVAAGADLRHVVHYSKLLRPRYLFEIGHGCNVDWTDHMDSTPLLLAAERGHLDIVSFLLEKGAQTNHTDLEGRTALFWASKGGHMGIVRVLVAQGADLNRADEYGRTPMLAAVQHGRTEVVQFLLDAGADKKKPDIHGNVPRDYAERSQYREEFAGIFGFPLL</sequence>
<reference evidence="3" key="1">
    <citation type="journal article" date="2005" name="Nature">
        <title>Sequencing of Aspergillus nidulans and comparative analysis with A. fumigatus and A. oryzae.</title>
        <authorList>
            <person name="Galagan J.E."/>
            <person name="Calvo S.E."/>
            <person name="Cuomo C."/>
            <person name="Ma L.J."/>
            <person name="Wortman J.R."/>
            <person name="Batzoglou S."/>
            <person name="Lee S.I."/>
            <person name="Basturkmen M."/>
            <person name="Spevak C.C."/>
            <person name="Clutterbuck J."/>
            <person name="Kapitonov V."/>
            <person name="Jurka J."/>
            <person name="Scazzocchio C."/>
            <person name="Farman M."/>
            <person name="Butler J."/>
            <person name="Purcell S."/>
            <person name="Harris S."/>
            <person name="Braus G.H."/>
            <person name="Draht O."/>
            <person name="Busch S."/>
            <person name="D'Enfert C."/>
            <person name="Bouchier C."/>
            <person name="Goldman G.H."/>
            <person name="Bell-Pedersen D."/>
            <person name="Griffiths-Jones S."/>
            <person name="Doonan J.H."/>
            <person name="Yu J."/>
            <person name="Vienken K."/>
            <person name="Pain A."/>
            <person name="Freitag M."/>
            <person name="Selker E.U."/>
            <person name="Archer D.B."/>
            <person name="Penalva M.A."/>
            <person name="Oakley B.R."/>
            <person name="Momany M."/>
            <person name="Tanaka T."/>
            <person name="Kumagai T."/>
            <person name="Asai K."/>
            <person name="Machida M."/>
            <person name="Nierman W.C."/>
            <person name="Denning D.W."/>
            <person name="Caddick M."/>
            <person name="Hynes M."/>
            <person name="Paoletti M."/>
            <person name="Fischer R."/>
            <person name="Miller B."/>
            <person name="Dyer P."/>
            <person name="Sachs M.S."/>
            <person name="Osmani S.A."/>
            <person name="Birren B.W."/>
        </authorList>
    </citation>
    <scope>NUCLEOTIDE SEQUENCE [LARGE SCALE GENOMIC DNA]</scope>
    <source>
        <strain evidence="3">FGSC A4 / ATCC 38163 / CBS 112.46 / NRRL 194 / M139</strain>
    </source>
</reference>
<dbReference type="InterPro" id="IPR039323">
    <property type="entry name" value="ANKRD_45/46/60"/>
</dbReference>
<dbReference type="PROSITE" id="PS50088">
    <property type="entry name" value="ANK_REPEAT"/>
    <property type="match status" value="3"/>
</dbReference>
<dbReference type="KEGG" id="ani:ANIA_03775"/>
<evidence type="ECO:0000256" key="1">
    <source>
        <dbReference type="PROSITE-ProRule" id="PRU00023"/>
    </source>
</evidence>
<dbReference type="SMART" id="SM00248">
    <property type="entry name" value="ANK"/>
    <property type="match status" value="4"/>
</dbReference>
<dbReference type="PANTHER" id="PTHR22677">
    <property type="entry name" value="ANKYRIN REPEAT DOMAIN-CONTAINING PROTEIN 60"/>
    <property type="match status" value="1"/>
</dbReference>
<dbReference type="EMBL" id="BN001302">
    <property type="protein sequence ID" value="CBF75411.1"/>
    <property type="molecule type" value="Genomic_DNA"/>
</dbReference>
<feature type="repeat" description="ANK" evidence="1">
    <location>
        <begin position="248"/>
        <end position="280"/>
    </location>
</feature>
<dbReference type="eggNOG" id="KOG0504">
    <property type="taxonomic scope" value="Eukaryota"/>
</dbReference>
<evidence type="ECO:0000313" key="2">
    <source>
        <dbReference type="EMBL" id="CBF75411.1"/>
    </source>
</evidence>